<keyword evidence="3" id="KW-1185">Reference proteome</keyword>
<evidence type="ECO:0000313" key="2">
    <source>
        <dbReference type="EMBL" id="MBB4882217.1"/>
    </source>
</evidence>
<accession>A0A4Y8X371</accession>
<feature type="compositionally biased region" description="Basic and acidic residues" evidence="1">
    <location>
        <begin position="57"/>
        <end position="73"/>
    </location>
</feature>
<reference evidence="2 3" key="1">
    <citation type="submission" date="2020-08" db="EMBL/GenBank/DDBJ databases">
        <title>Sequencing the genomes of 1000 actinobacteria strains.</title>
        <authorList>
            <person name="Klenk H.-P."/>
        </authorList>
    </citation>
    <scope>NUCLEOTIDE SEQUENCE [LARGE SCALE GENOMIC DNA]</scope>
    <source>
        <strain evidence="2 3">DSM 19079</strain>
    </source>
</reference>
<dbReference type="AlphaFoldDB" id="A0A4Y8X371"/>
<dbReference type="RefSeq" id="WP_135028613.1">
    <property type="nucleotide sequence ID" value="NZ_BMLA01000006.1"/>
</dbReference>
<evidence type="ECO:0000256" key="1">
    <source>
        <dbReference type="SAM" id="MobiDB-lite"/>
    </source>
</evidence>
<organism evidence="2 3">
    <name type="scientific">Micrococcus flavus</name>
    <dbReference type="NCBI Taxonomy" id="384602"/>
    <lineage>
        <taxon>Bacteria</taxon>
        <taxon>Bacillati</taxon>
        <taxon>Actinomycetota</taxon>
        <taxon>Actinomycetes</taxon>
        <taxon>Micrococcales</taxon>
        <taxon>Micrococcaceae</taxon>
        <taxon>Micrococcus</taxon>
    </lineage>
</organism>
<proteinExistence type="predicted"/>
<evidence type="ECO:0000313" key="3">
    <source>
        <dbReference type="Proteomes" id="UP000560081"/>
    </source>
</evidence>
<feature type="compositionally biased region" description="Low complexity" evidence="1">
    <location>
        <begin position="46"/>
        <end position="56"/>
    </location>
</feature>
<gene>
    <name evidence="2" type="ORF">BJ976_000568</name>
</gene>
<feature type="compositionally biased region" description="Low complexity" evidence="1">
    <location>
        <begin position="12"/>
        <end position="21"/>
    </location>
</feature>
<dbReference type="Proteomes" id="UP000560081">
    <property type="component" value="Unassembled WGS sequence"/>
</dbReference>
<name>A0A4Y8X371_9MICC</name>
<sequence>MTAEPRRRGPRRANAAGTGPASADGPEPVLEPRAGAGTAIGGVRTAASADASPAPAEVEHDRWLREQRPPHWG</sequence>
<protein>
    <submittedName>
        <fullName evidence="2">Uncharacterized protein</fullName>
    </submittedName>
</protein>
<comment type="caution">
    <text evidence="2">The sequence shown here is derived from an EMBL/GenBank/DDBJ whole genome shotgun (WGS) entry which is preliminary data.</text>
</comment>
<dbReference type="EMBL" id="JACHMC010000001">
    <property type="protein sequence ID" value="MBB4882217.1"/>
    <property type="molecule type" value="Genomic_DNA"/>
</dbReference>
<feature type="region of interest" description="Disordered" evidence="1">
    <location>
        <begin position="1"/>
        <end position="73"/>
    </location>
</feature>